<name>A0A5D0MA18_9BACT</name>
<evidence type="ECO:0000313" key="12">
    <source>
        <dbReference type="Proteomes" id="UP000324143"/>
    </source>
</evidence>
<evidence type="ECO:0000256" key="3">
    <source>
        <dbReference type="ARBA" id="ARBA00022449"/>
    </source>
</evidence>
<evidence type="ECO:0000313" key="11">
    <source>
        <dbReference type="EMBL" id="TYB30614.1"/>
    </source>
</evidence>
<dbReference type="GO" id="GO:0006811">
    <property type="term" value="P:monoatomic ion transport"/>
    <property type="evidence" value="ECO:0007669"/>
    <property type="project" value="UniProtKB-KW"/>
</dbReference>
<dbReference type="PANTHER" id="PTHR43298:SF2">
    <property type="entry name" value="FMN_FAD EXPORTER YEEO-RELATED"/>
    <property type="match status" value="1"/>
</dbReference>
<feature type="transmembrane region" description="Helical" evidence="10">
    <location>
        <begin position="101"/>
        <end position="119"/>
    </location>
</feature>
<keyword evidence="2" id="KW-0813">Transport</keyword>
<dbReference type="AlphaFoldDB" id="A0A5D0MA18"/>
<evidence type="ECO:0000256" key="4">
    <source>
        <dbReference type="ARBA" id="ARBA00022475"/>
    </source>
</evidence>
<comment type="subcellular location">
    <subcellularLocation>
        <location evidence="1">Cell membrane</location>
        <topology evidence="1">Multi-pass membrane protein</topology>
    </subcellularLocation>
</comment>
<evidence type="ECO:0000256" key="9">
    <source>
        <dbReference type="ARBA" id="ARBA00031636"/>
    </source>
</evidence>
<dbReference type="InterPro" id="IPR002528">
    <property type="entry name" value="MATE_fam"/>
</dbReference>
<dbReference type="PANTHER" id="PTHR43298">
    <property type="entry name" value="MULTIDRUG RESISTANCE PROTEIN NORM-RELATED"/>
    <property type="match status" value="1"/>
</dbReference>
<organism evidence="11 12">
    <name type="scientific">Candidatus Mcinerneyibacterium aminivorans</name>
    <dbReference type="NCBI Taxonomy" id="2703815"/>
    <lineage>
        <taxon>Bacteria</taxon>
        <taxon>Candidatus Macinerneyibacteriota</taxon>
        <taxon>Candidatus Mcinerneyibacteria</taxon>
        <taxon>Candidatus Mcinerneyibacteriales</taxon>
        <taxon>Candidatus Mcinerneyibacteriaceae</taxon>
        <taxon>Candidatus Mcinerneyibacterium</taxon>
    </lineage>
</organism>
<keyword evidence="8 10" id="KW-0472">Membrane</keyword>
<evidence type="ECO:0000256" key="6">
    <source>
        <dbReference type="ARBA" id="ARBA00022989"/>
    </source>
</evidence>
<feature type="transmembrane region" description="Helical" evidence="10">
    <location>
        <begin position="139"/>
        <end position="162"/>
    </location>
</feature>
<comment type="caution">
    <text evidence="11">The sequence shown here is derived from an EMBL/GenBank/DDBJ whole genome shotgun (WGS) entry which is preliminary data.</text>
</comment>
<dbReference type="Pfam" id="PF01554">
    <property type="entry name" value="MatE"/>
    <property type="match status" value="2"/>
</dbReference>
<evidence type="ECO:0000256" key="1">
    <source>
        <dbReference type="ARBA" id="ARBA00004651"/>
    </source>
</evidence>
<dbReference type="Proteomes" id="UP000324143">
    <property type="component" value="Unassembled WGS sequence"/>
</dbReference>
<dbReference type="InterPro" id="IPR048279">
    <property type="entry name" value="MdtK-like"/>
</dbReference>
<dbReference type="GO" id="GO:0042910">
    <property type="term" value="F:xenobiotic transmembrane transporter activity"/>
    <property type="evidence" value="ECO:0007669"/>
    <property type="project" value="InterPro"/>
</dbReference>
<sequence>MDETGRDLTKGSIFKSLFKLSLPIMLSNFMLTLYNLADTFWLGKLPENAKEAVSTAGLAFPLVFFLISFGFGFVVAGVALISRYKGSNQIHKLKKMIGQSIIILIFFSAAFYILGNIFLTDILRLLNTPESIFQMATDYIRIIFLAMVFMFVFFTFQSIFYGLGNTVSPMKIQIFAVVLNVVLDPFFIFGWMGLPDMGTVGAAYATLIARAAGALLAVLLAIKKLRDYLPSLKDLIPDYDMLKEILKISIPASLSRSMTSFGFLFLQGFVNSFGTVVISIYSIGNKIIGFFLMPARGIGSALASFVGQNLGAGDIARVKKGLHRALAMVMSIMTIGCIFMFLFGDMFTKFFIKNQQVIQAGNTMFKIVSIAAWVFGIIFVFTGLFNGAGRTTSVFMFNVSRLWLFRIPLVYVLSAKILNYDWFKIEFLHRIVNFISSPLSEHPYEALWWSMLISNVLSAIWAFILYKRGKWKKVKEEIPKVRPE</sequence>
<proteinExistence type="predicted"/>
<reference evidence="11" key="1">
    <citation type="submission" date="2019-08" db="EMBL/GenBank/DDBJ databases">
        <title>Genomic characterization of a novel candidate phylum (ARYD3) from a high temperature, high salinity tertiary oil reservoir in north central Oklahoma, USA.</title>
        <authorList>
            <person name="Youssef N.H."/>
            <person name="Yadav A."/>
            <person name="Elshahed M.S."/>
        </authorList>
    </citation>
    <scope>NUCLEOTIDE SEQUENCE [LARGE SCALE GENOMIC DNA]</scope>
    <source>
        <strain evidence="11">ARYD3</strain>
    </source>
</reference>
<feature type="transmembrane region" description="Helical" evidence="10">
    <location>
        <begin position="57"/>
        <end position="81"/>
    </location>
</feature>
<dbReference type="PIRSF" id="PIRSF006603">
    <property type="entry name" value="DinF"/>
    <property type="match status" value="1"/>
</dbReference>
<feature type="transmembrane region" description="Helical" evidence="10">
    <location>
        <begin position="20"/>
        <end position="37"/>
    </location>
</feature>
<accession>A0A5D0MA18</accession>
<feature type="transmembrane region" description="Helical" evidence="10">
    <location>
        <begin position="261"/>
        <end position="281"/>
    </location>
</feature>
<dbReference type="GO" id="GO:0015297">
    <property type="term" value="F:antiporter activity"/>
    <property type="evidence" value="ECO:0007669"/>
    <property type="project" value="UniProtKB-KW"/>
</dbReference>
<feature type="transmembrane region" description="Helical" evidence="10">
    <location>
        <begin position="399"/>
        <end position="418"/>
    </location>
</feature>
<keyword evidence="7" id="KW-0406">Ion transport</keyword>
<evidence type="ECO:0000256" key="5">
    <source>
        <dbReference type="ARBA" id="ARBA00022692"/>
    </source>
</evidence>
<dbReference type="EMBL" id="VSIX01000098">
    <property type="protein sequence ID" value="TYB30614.1"/>
    <property type="molecule type" value="Genomic_DNA"/>
</dbReference>
<feature type="transmembrane region" description="Helical" evidence="10">
    <location>
        <begin position="287"/>
        <end position="306"/>
    </location>
</feature>
<evidence type="ECO:0000256" key="10">
    <source>
        <dbReference type="SAM" id="Phobius"/>
    </source>
</evidence>
<feature type="transmembrane region" description="Helical" evidence="10">
    <location>
        <begin position="446"/>
        <end position="466"/>
    </location>
</feature>
<feature type="transmembrane region" description="Helical" evidence="10">
    <location>
        <begin position="326"/>
        <end position="344"/>
    </location>
</feature>
<keyword evidence="6 10" id="KW-1133">Transmembrane helix</keyword>
<gene>
    <name evidence="11" type="ORF">FXF47_08355</name>
</gene>
<protein>
    <recommendedName>
        <fullName evidence="9">Multidrug-efflux transporter</fullName>
    </recommendedName>
</protein>
<evidence type="ECO:0000256" key="8">
    <source>
        <dbReference type="ARBA" id="ARBA00023136"/>
    </source>
</evidence>
<dbReference type="NCBIfam" id="TIGR00797">
    <property type="entry name" value="matE"/>
    <property type="match status" value="1"/>
</dbReference>
<keyword evidence="5 10" id="KW-0812">Transmembrane</keyword>
<dbReference type="InterPro" id="IPR050222">
    <property type="entry name" value="MATE_MdtK"/>
</dbReference>
<feature type="transmembrane region" description="Helical" evidence="10">
    <location>
        <begin position="364"/>
        <end position="387"/>
    </location>
</feature>
<keyword evidence="3" id="KW-0050">Antiport</keyword>
<feature type="transmembrane region" description="Helical" evidence="10">
    <location>
        <begin position="174"/>
        <end position="194"/>
    </location>
</feature>
<dbReference type="GO" id="GO:0005886">
    <property type="term" value="C:plasma membrane"/>
    <property type="evidence" value="ECO:0007669"/>
    <property type="project" value="UniProtKB-SubCell"/>
</dbReference>
<feature type="transmembrane region" description="Helical" evidence="10">
    <location>
        <begin position="200"/>
        <end position="222"/>
    </location>
</feature>
<evidence type="ECO:0000256" key="2">
    <source>
        <dbReference type="ARBA" id="ARBA00022448"/>
    </source>
</evidence>
<keyword evidence="12" id="KW-1185">Reference proteome</keyword>
<evidence type="ECO:0000256" key="7">
    <source>
        <dbReference type="ARBA" id="ARBA00023065"/>
    </source>
</evidence>
<keyword evidence="4" id="KW-1003">Cell membrane</keyword>